<dbReference type="InterPro" id="IPR023194">
    <property type="entry name" value="eIF3-like_dom_sf"/>
</dbReference>
<feature type="region of interest" description="Disordered" evidence="5">
    <location>
        <begin position="1"/>
        <end position="156"/>
    </location>
</feature>
<proteinExistence type="inferred from homology"/>
<feature type="compositionally biased region" description="Basic and acidic residues" evidence="5">
    <location>
        <begin position="140"/>
        <end position="156"/>
    </location>
</feature>
<evidence type="ECO:0000313" key="7">
    <source>
        <dbReference type="Proteomes" id="UP000799421"/>
    </source>
</evidence>
<dbReference type="PANTHER" id="PTHR21681:SF0">
    <property type="entry name" value="EUKARYOTIC TRANSLATION INITIATION FACTOR 3 SUBUNIT J"/>
    <property type="match status" value="1"/>
</dbReference>
<evidence type="ECO:0000256" key="4">
    <source>
        <dbReference type="HAMAP-Rule" id="MF_03009"/>
    </source>
</evidence>
<dbReference type="GO" id="GO:0033290">
    <property type="term" value="C:eukaryotic 48S preinitiation complex"/>
    <property type="evidence" value="ECO:0007669"/>
    <property type="project" value="UniProtKB-UniRule"/>
</dbReference>
<dbReference type="EMBL" id="MU006028">
    <property type="protein sequence ID" value="KAF2857774.1"/>
    <property type="molecule type" value="Genomic_DNA"/>
</dbReference>
<dbReference type="PANTHER" id="PTHR21681">
    <property type="entry name" value="EUKARYOTIC TRANSLATION INITIATION FACTOR 3 SUBUNIT J"/>
    <property type="match status" value="1"/>
</dbReference>
<feature type="compositionally biased region" description="Basic and acidic residues" evidence="5">
    <location>
        <begin position="118"/>
        <end position="130"/>
    </location>
</feature>
<feature type="compositionally biased region" description="Acidic residues" evidence="5">
    <location>
        <begin position="36"/>
        <end position="55"/>
    </location>
</feature>
<accession>A0A6A7BRE1</accession>
<evidence type="ECO:0000256" key="3">
    <source>
        <dbReference type="ARBA" id="ARBA00022917"/>
    </source>
</evidence>
<dbReference type="GO" id="GO:0016282">
    <property type="term" value="C:eukaryotic 43S preinitiation complex"/>
    <property type="evidence" value="ECO:0007669"/>
    <property type="project" value="UniProtKB-UniRule"/>
</dbReference>
<organism evidence="6 7">
    <name type="scientific">Piedraia hortae CBS 480.64</name>
    <dbReference type="NCBI Taxonomy" id="1314780"/>
    <lineage>
        <taxon>Eukaryota</taxon>
        <taxon>Fungi</taxon>
        <taxon>Dikarya</taxon>
        <taxon>Ascomycota</taxon>
        <taxon>Pezizomycotina</taxon>
        <taxon>Dothideomycetes</taxon>
        <taxon>Dothideomycetidae</taxon>
        <taxon>Capnodiales</taxon>
        <taxon>Piedraiaceae</taxon>
        <taxon>Piedraia</taxon>
    </lineage>
</organism>
<feature type="region of interest" description="Disordered" evidence="5">
    <location>
        <begin position="230"/>
        <end position="249"/>
    </location>
</feature>
<dbReference type="GO" id="GO:0001732">
    <property type="term" value="P:formation of cytoplasmic translation initiation complex"/>
    <property type="evidence" value="ECO:0007669"/>
    <property type="project" value="UniProtKB-UniRule"/>
</dbReference>
<protein>
    <recommendedName>
        <fullName evidence="4">Eukaryotic translation initiation factor 3 subunit J</fullName>
        <shortName evidence="4">eIF3j</shortName>
    </recommendedName>
    <alternativeName>
        <fullName evidence="4">Eukaryotic translation initiation factor 3 30 kDa subunit homolog</fullName>
        <shortName evidence="4">eIF-3 30 kDa subunit homolog</shortName>
    </alternativeName>
</protein>
<dbReference type="Proteomes" id="UP000799421">
    <property type="component" value="Unassembled WGS sequence"/>
</dbReference>
<comment type="similarity">
    <text evidence="4">Belongs to the eIF-3 subunit J family.</text>
</comment>
<dbReference type="InterPro" id="IPR013906">
    <property type="entry name" value="eIF3j"/>
</dbReference>
<reference evidence="6" key="1">
    <citation type="journal article" date="2020" name="Stud. Mycol.">
        <title>101 Dothideomycetes genomes: a test case for predicting lifestyles and emergence of pathogens.</title>
        <authorList>
            <person name="Haridas S."/>
            <person name="Albert R."/>
            <person name="Binder M."/>
            <person name="Bloem J."/>
            <person name="Labutti K."/>
            <person name="Salamov A."/>
            <person name="Andreopoulos B."/>
            <person name="Baker S."/>
            <person name="Barry K."/>
            <person name="Bills G."/>
            <person name="Bluhm B."/>
            <person name="Cannon C."/>
            <person name="Castanera R."/>
            <person name="Culley D."/>
            <person name="Daum C."/>
            <person name="Ezra D."/>
            <person name="Gonzalez J."/>
            <person name="Henrissat B."/>
            <person name="Kuo A."/>
            <person name="Liang C."/>
            <person name="Lipzen A."/>
            <person name="Lutzoni F."/>
            <person name="Magnuson J."/>
            <person name="Mondo S."/>
            <person name="Nolan M."/>
            <person name="Ohm R."/>
            <person name="Pangilinan J."/>
            <person name="Park H.-J."/>
            <person name="Ramirez L."/>
            <person name="Alfaro M."/>
            <person name="Sun H."/>
            <person name="Tritt A."/>
            <person name="Yoshinaga Y."/>
            <person name="Zwiers L.-H."/>
            <person name="Turgeon B."/>
            <person name="Goodwin S."/>
            <person name="Spatafora J."/>
            <person name="Crous P."/>
            <person name="Grigoriev I."/>
        </authorList>
    </citation>
    <scope>NUCLEOTIDE SEQUENCE</scope>
    <source>
        <strain evidence="6">CBS 480.64</strain>
    </source>
</reference>
<sequence>MAPSKISASWDESDSEADSTPQSSPPAVPVRRGKFEDEEDEDVLEDWENEPDSEEEREKAKQAEAAKAKAEAEAKASHKSKSQRRAERIEENMRKKQHVLDMDSSDDEDEAAKRARLRAAEKESDLRNAEDLFGGAGSGKADRGIKPITVVDEKDPGNAIDLSSMKLFNPATPQQFLKLRETLVPLLTANSKKPSYATFMPELAKQLCKEMSSEQIKKVASALTTLSNEKMREEKAAEKGGKKTKAAKTKTTLNASRYMEVANDTADYSYGLDDDDFM</sequence>
<evidence type="ECO:0000313" key="6">
    <source>
        <dbReference type="EMBL" id="KAF2857774.1"/>
    </source>
</evidence>
<dbReference type="Gene3D" id="1.10.246.60">
    <property type="entry name" value="Eukaryotic translation initiation factor 3 like domains"/>
    <property type="match status" value="1"/>
</dbReference>
<keyword evidence="3 4" id="KW-0648">Protein biosynthesis</keyword>
<dbReference type="Pfam" id="PF08597">
    <property type="entry name" value="eIF3_subunit"/>
    <property type="match status" value="1"/>
</dbReference>
<evidence type="ECO:0000256" key="5">
    <source>
        <dbReference type="SAM" id="MobiDB-lite"/>
    </source>
</evidence>
<evidence type="ECO:0000256" key="2">
    <source>
        <dbReference type="ARBA" id="ARBA00022540"/>
    </source>
</evidence>
<gene>
    <name evidence="4" type="primary">HCR1</name>
    <name evidence="6" type="ORF">K470DRAFT_260484</name>
</gene>
<keyword evidence="7" id="KW-1185">Reference proteome</keyword>
<dbReference type="GO" id="GO:0003743">
    <property type="term" value="F:translation initiation factor activity"/>
    <property type="evidence" value="ECO:0007669"/>
    <property type="project" value="UniProtKB-UniRule"/>
</dbReference>
<comment type="function">
    <text evidence="4">Component of the eukaryotic translation initiation factor 3 (eIF-3) complex, which is involved in protein synthesis of a specialized repertoire of mRNAs and, together with other initiation factors, stimulates binding of mRNA and methionyl-tRNAi to the 40S ribosome. The eIF-3 complex specifically targets and initiates translation of a subset of mRNAs involved in cell proliferation.</text>
</comment>
<dbReference type="GO" id="GO:0005852">
    <property type="term" value="C:eukaryotic translation initiation factor 3 complex"/>
    <property type="evidence" value="ECO:0007669"/>
    <property type="project" value="UniProtKB-UniRule"/>
</dbReference>
<comment type="subcellular location">
    <subcellularLocation>
        <location evidence="4">Cytoplasm</location>
    </subcellularLocation>
</comment>
<feature type="compositionally biased region" description="Basic and acidic residues" evidence="5">
    <location>
        <begin position="84"/>
        <end position="101"/>
    </location>
</feature>
<dbReference type="OrthoDB" id="20381at2759"/>
<dbReference type="HAMAP" id="MF_03009">
    <property type="entry name" value="eIF3j"/>
    <property type="match status" value="1"/>
</dbReference>
<keyword evidence="1 4" id="KW-0963">Cytoplasm</keyword>
<evidence type="ECO:0000256" key="1">
    <source>
        <dbReference type="ARBA" id="ARBA00022490"/>
    </source>
</evidence>
<name>A0A6A7BRE1_9PEZI</name>
<feature type="compositionally biased region" description="Basic and acidic residues" evidence="5">
    <location>
        <begin position="230"/>
        <end position="241"/>
    </location>
</feature>
<feature type="compositionally biased region" description="Basic and acidic residues" evidence="5">
    <location>
        <begin position="56"/>
        <end position="76"/>
    </location>
</feature>
<keyword evidence="2 4" id="KW-0396">Initiation factor</keyword>
<comment type="subunit">
    <text evidence="4">Component of the eukaryotic translation initiation factor 3 (eIF-3) complex.</text>
</comment>
<dbReference type="AlphaFoldDB" id="A0A6A7BRE1"/>